<comment type="caution">
    <text evidence="1">The sequence shown here is derived from an EMBL/GenBank/DDBJ whole genome shotgun (WGS) entry which is preliminary data.</text>
</comment>
<keyword evidence="2" id="KW-1185">Reference proteome</keyword>
<dbReference type="EMBL" id="BAABFR010000188">
    <property type="protein sequence ID" value="GAA4407673.1"/>
    <property type="molecule type" value="Genomic_DNA"/>
</dbReference>
<evidence type="ECO:0000313" key="1">
    <source>
        <dbReference type="EMBL" id="GAA4407673.1"/>
    </source>
</evidence>
<proteinExistence type="predicted"/>
<accession>A0ABP8KJ35</accession>
<sequence length="89" mass="9075">MNAPLPGQHLPSRAPLPAVDVDPAQIRAAVEDLLHGVDEIQARGADTGPGADDGAANGTGALAALGRQSALLEQAHRVLVDALDRVDRA</sequence>
<protein>
    <submittedName>
        <fullName evidence="1">Uncharacterized protein</fullName>
    </submittedName>
</protein>
<organism evidence="1 2">
    <name type="scientific">Tsukamurella soli</name>
    <dbReference type="NCBI Taxonomy" id="644556"/>
    <lineage>
        <taxon>Bacteria</taxon>
        <taxon>Bacillati</taxon>
        <taxon>Actinomycetota</taxon>
        <taxon>Actinomycetes</taxon>
        <taxon>Mycobacteriales</taxon>
        <taxon>Tsukamurellaceae</taxon>
        <taxon>Tsukamurella</taxon>
    </lineage>
</organism>
<name>A0ABP8KJ35_9ACTN</name>
<evidence type="ECO:0000313" key="2">
    <source>
        <dbReference type="Proteomes" id="UP001500635"/>
    </source>
</evidence>
<gene>
    <name evidence="1" type="ORF">GCM10023147_51730</name>
</gene>
<dbReference type="RefSeq" id="WP_345001829.1">
    <property type="nucleotide sequence ID" value="NZ_BAABFR010000188.1"/>
</dbReference>
<reference evidence="2" key="1">
    <citation type="journal article" date="2019" name="Int. J. Syst. Evol. Microbiol.">
        <title>The Global Catalogue of Microorganisms (GCM) 10K type strain sequencing project: providing services to taxonomists for standard genome sequencing and annotation.</title>
        <authorList>
            <consortium name="The Broad Institute Genomics Platform"/>
            <consortium name="The Broad Institute Genome Sequencing Center for Infectious Disease"/>
            <person name="Wu L."/>
            <person name="Ma J."/>
        </authorList>
    </citation>
    <scope>NUCLEOTIDE SEQUENCE [LARGE SCALE GENOMIC DNA]</scope>
    <source>
        <strain evidence="2">JCM 17688</strain>
    </source>
</reference>
<dbReference type="Proteomes" id="UP001500635">
    <property type="component" value="Unassembled WGS sequence"/>
</dbReference>